<dbReference type="Proteomes" id="UP001233999">
    <property type="component" value="Unassembled WGS sequence"/>
</dbReference>
<reference evidence="1" key="2">
    <citation type="submission" date="2023-05" db="EMBL/GenBank/DDBJ databases">
        <authorList>
            <person name="Fouks B."/>
        </authorList>
    </citation>
    <scope>NUCLEOTIDE SEQUENCE</scope>
    <source>
        <strain evidence="1">Stay&amp;Tobe</strain>
        <tissue evidence="1">Testes</tissue>
    </source>
</reference>
<name>A0AAD7ZD13_DIPPU</name>
<reference evidence="1" key="1">
    <citation type="journal article" date="2023" name="IScience">
        <title>Live-bearing cockroach genome reveals convergent evolutionary mechanisms linked to viviparity in insects and beyond.</title>
        <authorList>
            <person name="Fouks B."/>
            <person name="Harrison M.C."/>
            <person name="Mikhailova A.A."/>
            <person name="Marchal E."/>
            <person name="English S."/>
            <person name="Carruthers M."/>
            <person name="Jennings E.C."/>
            <person name="Chiamaka E.L."/>
            <person name="Frigard R.A."/>
            <person name="Pippel M."/>
            <person name="Attardo G.M."/>
            <person name="Benoit J.B."/>
            <person name="Bornberg-Bauer E."/>
            <person name="Tobe S.S."/>
        </authorList>
    </citation>
    <scope>NUCLEOTIDE SEQUENCE</scope>
    <source>
        <strain evidence="1">Stay&amp;Tobe</strain>
    </source>
</reference>
<dbReference type="AlphaFoldDB" id="A0AAD7ZD13"/>
<accession>A0AAD7ZD13</accession>
<dbReference type="EMBL" id="JASPKZ010008879">
    <property type="protein sequence ID" value="KAJ9578434.1"/>
    <property type="molecule type" value="Genomic_DNA"/>
</dbReference>
<evidence type="ECO:0000313" key="1">
    <source>
        <dbReference type="EMBL" id="KAJ9578434.1"/>
    </source>
</evidence>
<feature type="non-terminal residue" evidence="1">
    <location>
        <position position="1"/>
    </location>
</feature>
<gene>
    <name evidence="1" type="ORF">L9F63_005354</name>
</gene>
<protein>
    <submittedName>
        <fullName evidence="1">Uncharacterized protein</fullName>
    </submittedName>
</protein>
<feature type="non-terminal residue" evidence="1">
    <location>
        <position position="78"/>
    </location>
</feature>
<sequence>MTLVPTTLWTACVQVFALSLQELGSKYSGVNFPTLLVVYTLQTIAVPKYQHSYLFWSRTVAVSLSPSSIQIIQNKFYL</sequence>
<evidence type="ECO:0000313" key="2">
    <source>
        <dbReference type="Proteomes" id="UP001233999"/>
    </source>
</evidence>
<comment type="caution">
    <text evidence="1">The sequence shown here is derived from an EMBL/GenBank/DDBJ whole genome shotgun (WGS) entry which is preliminary data.</text>
</comment>
<keyword evidence="2" id="KW-1185">Reference proteome</keyword>
<organism evidence="1 2">
    <name type="scientific">Diploptera punctata</name>
    <name type="common">Pacific beetle cockroach</name>
    <dbReference type="NCBI Taxonomy" id="6984"/>
    <lineage>
        <taxon>Eukaryota</taxon>
        <taxon>Metazoa</taxon>
        <taxon>Ecdysozoa</taxon>
        <taxon>Arthropoda</taxon>
        <taxon>Hexapoda</taxon>
        <taxon>Insecta</taxon>
        <taxon>Pterygota</taxon>
        <taxon>Neoptera</taxon>
        <taxon>Polyneoptera</taxon>
        <taxon>Dictyoptera</taxon>
        <taxon>Blattodea</taxon>
        <taxon>Blaberoidea</taxon>
        <taxon>Blaberidae</taxon>
        <taxon>Diplopterinae</taxon>
        <taxon>Diploptera</taxon>
    </lineage>
</organism>
<proteinExistence type="predicted"/>